<dbReference type="EMBL" id="FOXX01000009">
    <property type="protein sequence ID" value="SFQ78939.1"/>
    <property type="molecule type" value="Genomic_DNA"/>
</dbReference>
<proteinExistence type="predicted"/>
<gene>
    <name evidence="1" type="ORF">SAMN02745910_03492</name>
</gene>
<comment type="caution">
    <text evidence="1">The sequence shown here is derived from an EMBL/GenBank/DDBJ whole genome shotgun (WGS) entry which is preliminary data.</text>
</comment>
<dbReference type="RefSeq" id="WP_161939331.1">
    <property type="nucleotide sequence ID" value="NZ_FOXX01000009.1"/>
</dbReference>
<name>A0A1I6BDH7_9BACI</name>
<reference evidence="1 2" key="1">
    <citation type="submission" date="2016-10" db="EMBL/GenBank/DDBJ databases">
        <authorList>
            <person name="Varghese N."/>
            <person name="Submissions S."/>
        </authorList>
    </citation>
    <scope>NUCLEOTIDE SEQUENCE [LARGE SCALE GENOMIC DNA]</scope>
    <source>
        <strain evidence="1 2">DSM 13796</strain>
    </source>
</reference>
<dbReference type="Proteomes" id="UP000182762">
    <property type="component" value="Unassembled WGS sequence"/>
</dbReference>
<protein>
    <submittedName>
        <fullName evidence="1">Uncharacterized protein</fullName>
    </submittedName>
</protein>
<keyword evidence="2" id="KW-1185">Reference proteome</keyword>
<sequence>MPCLVIEKMTLLGTLRFARNDVVEAATVFIGATLNATALVLAVKQQKQKESEQTT</sequence>
<accession>A0A1I6BDH7</accession>
<organism evidence="1 2">
    <name type="scientific">Priestia endophytica DSM 13796</name>
    <dbReference type="NCBI Taxonomy" id="1121089"/>
    <lineage>
        <taxon>Bacteria</taxon>
        <taxon>Bacillati</taxon>
        <taxon>Bacillota</taxon>
        <taxon>Bacilli</taxon>
        <taxon>Bacillales</taxon>
        <taxon>Bacillaceae</taxon>
        <taxon>Priestia</taxon>
    </lineage>
</organism>
<evidence type="ECO:0000313" key="2">
    <source>
        <dbReference type="Proteomes" id="UP000182762"/>
    </source>
</evidence>
<evidence type="ECO:0000313" key="1">
    <source>
        <dbReference type="EMBL" id="SFQ78939.1"/>
    </source>
</evidence>
<dbReference type="GeneID" id="93713895"/>